<dbReference type="AlphaFoldDB" id="C7IY72"/>
<protein>
    <submittedName>
        <fullName evidence="3">Os02g0697800 protein</fullName>
    </submittedName>
</protein>
<sequence>PLLQWRRWWSTSWWWWRRWWWRWRRQVSVLVRVRRPRRRQQGRCHCRHPPRQHERFEGQGEGAVAMGGRSQETRGGYQEKGGSSQECRGAHGGEELATILPNYPPRHCQRDTCQCTEVAVPCICKLAWDCTLSLLEFYCCHCLLDQRRRFQALFPGYYLRYAWNASVILDVV</sequence>
<reference evidence="4" key="2">
    <citation type="journal article" date="2008" name="Nucleic Acids Res.">
        <title>The rice annotation project database (RAP-DB): 2008 update.</title>
        <authorList>
            <consortium name="The rice annotation project (RAP)"/>
        </authorList>
    </citation>
    <scope>GENOME REANNOTATION</scope>
    <source>
        <strain evidence="4">cv. Nipponbare</strain>
    </source>
</reference>
<gene>
    <name evidence="3" type="ordered locus">Os02g0697800</name>
</gene>
<organism evidence="3 4">
    <name type="scientific">Oryza sativa subsp. japonica</name>
    <name type="common">Rice</name>
    <dbReference type="NCBI Taxonomy" id="39947"/>
    <lineage>
        <taxon>Eukaryota</taxon>
        <taxon>Viridiplantae</taxon>
        <taxon>Streptophyta</taxon>
        <taxon>Embryophyta</taxon>
        <taxon>Tracheophyta</taxon>
        <taxon>Spermatophyta</taxon>
        <taxon>Magnoliopsida</taxon>
        <taxon>Liliopsida</taxon>
        <taxon>Poales</taxon>
        <taxon>Poaceae</taxon>
        <taxon>BOP clade</taxon>
        <taxon>Oryzoideae</taxon>
        <taxon>Oryzeae</taxon>
        <taxon>Oryzinae</taxon>
        <taxon>Oryza</taxon>
        <taxon>Oryza sativa</taxon>
    </lineage>
</organism>
<evidence type="ECO:0000256" key="1">
    <source>
        <dbReference type="SAM" id="MobiDB-lite"/>
    </source>
</evidence>
<reference evidence="3 4" key="1">
    <citation type="journal article" date="2005" name="Nature">
        <title>The map-based sequence of the rice genome.</title>
        <authorList>
            <consortium name="International rice genome sequencing project (IRGSP)"/>
            <person name="Matsumoto T."/>
            <person name="Wu J."/>
            <person name="Kanamori H."/>
            <person name="Katayose Y."/>
            <person name="Fujisawa M."/>
            <person name="Namiki N."/>
            <person name="Mizuno H."/>
            <person name="Yamamoto K."/>
            <person name="Antonio B.A."/>
            <person name="Baba T."/>
            <person name="Sakata K."/>
            <person name="Nagamura Y."/>
            <person name="Aoki H."/>
            <person name="Arikawa K."/>
            <person name="Arita K."/>
            <person name="Bito T."/>
            <person name="Chiden Y."/>
            <person name="Fujitsuka N."/>
            <person name="Fukunaka R."/>
            <person name="Hamada M."/>
            <person name="Harada C."/>
            <person name="Hayashi A."/>
            <person name="Hijishita S."/>
            <person name="Honda M."/>
            <person name="Hosokawa S."/>
            <person name="Ichikawa Y."/>
            <person name="Idonuma A."/>
            <person name="Iijima M."/>
            <person name="Ikeda M."/>
            <person name="Ikeno M."/>
            <person name="Ito K."/>
            <person name="Ito S."/>
            <person name="Ito T."/>
            <person name="Ito Y."/>
            <person name="Ito Y."/>
            <person name="Iwabuchi A."/>
            <person name="Kamiya K."/>
            <person name="Karasawa W."/>
            <person name="Kurita K."/>
            <person name="Katagiri S."/>
            <person name="Kikuta A."/>
            <person name="Kobayashi H."/>
            <person name="Kobayashi N."/>
            <person name="Machita K."/>
            <person name="Maehara T."/>
            <person name="Masukawa M."/>
            <person name="Mizubayashi T."/>
            <person name="Mukai Y."/>
            <person name="Nagasaki H."/>
            <person name="Nagata Y."/>
            <person name="Naito S."/>
            <person name="Nakashima M."/>
            <person name="Nakama Y."/>
            <person name="Nakamichi Y."/>
            <person name="Nakamura M."/>
            <person name="Meguro A."/>
            <person name="Negishi M."/>
            <person name="Ohta I."/>
            <person name="Ohta T."/>
            <person name="Okamoto M."/>
            <person name="Ono N."/>
            <person name="Saji S."/>
            <person name="Sakaguchi M."/>
            <person name="Sakai K."/>
            <person name="Shibata M."/>
            <person name="Shimokawa T."/>
            <person name="Song J."/>
            <person name="Takazaki Y."/>
            <person name="Terasawa K."/>
            <person name="Tsugane M."/>
            <person name="Tsuji K."/>
            <person name="Ueda S."/>
            <person name="Waki K."/>
            <person name="Yamagata H."/>
            <person name="Yamamoto M."/>
            <person name="Yamamoto S."/>
            <person name="Yamane H."/>
            <person name="Yoshiki S."/>
            <person name="Yoshihara R."/>
            <person name="Yukawa K."/>
            <person name="Zhong H."/>
            <person name="Yano M."/>
            <person name="Yuan Q."/>
            <person name="Ouyang S."/>
            <person name="Liu J."/>
            <person name="Jones K.M."/>
            <person name="Gansberger K."/>
            <person name="Moffat K."/>
            <person name="Hill J."/>
            <person name="Bera J."/>
            <person name="Fadrosh D."/>
            <person name="Jin S."/>
            <person name="Johri S."/>
            <person name="Kim M."/>
            <person name="Overton L."/>
            <person name="Reardon M."/>
            <person name="Tsitrin T."/>
            <person name="Vuong H."/>
            <person name="Weaver B."/>
            <person name="Ciecko A."/>
            <person name="Tallon L."/>
            <person name="Jackson J."/>
            <person name="Pai G."/>
            <person name="Aken S.V."/>
            <person name="Utterback T."/>
            <person name="Reidmuller S."/>
            <person name="Feldblyum T."/>
            <person name="Hsiao J."/>
            <person name="Zismann V."/>
            <person name="Iobst S."/>
            <person name="de Vazeille A.R."/>
            <person name="Buell C.R."/>
            <person name="Ying K."/>
            <person name="Li Y."/>
            <person name="Lu T."/>
            <person name="Huang Y."/>
            <person name="Zhao Q."/>
            <person name="Feng Q."/>
            <person name="Zhang L."/>
            <person name="Zhu J."/>
            <person name="Weng Q."/>
            <person name="Mu J."/>
            <person name="Lu Y."/>
            <person name="Fan D."/>
            <person name="Liu Y."/>
            <person name="Guan J."/>
            <person name="Zhang Y."/>
            <person name="Yu S."/>
            <person name="Liu X."/>
            <person name="Zhang Y."/>
            <person name="Hong G."/>
            <person name="Han B."/>
            <person name="Choisne N."/>
            <person name="Demange N."/>
            <person name="Orjeda G."/>
            <person name="Samain S."/>
            <person name="Cattolico L."/>
            <person name="Pelletier E."/>
            <person name="Couloux A."/>
            <person name="Segurens B."/>
            <person name="Wincker P."/>
            <person name="D'Hont A."/>
            <person name="Scarpelli C."/>
            <person name="Weissenbach J."/>
            <person name="Salanoubat M."/>
            <person name="Quetier F."/>
            <person name="Yu Y."/>
            <person name="Kim H.R."/>
            <person name="Rambo T."/>
            <person name="Currie J."/>
            <person name="Collura K."/>
            <person name="Luo M."/>
            <person name="Yang T."/>
            <person name="Ammiraju J.S.S."/>
            <person name="Engler F."/>
            <person name="Soderlund C."/>
            <person name="Wing R.A."/>
            <person name="Palmer L.E."/>
            <person name="de la Bastide M."/>
            <person name="Spiegel L."/>
            <person name="Nascimento L."/>
            <person name="Zutavern T."/>
            <person name="O'Shaughnessy A."/>
            <person name="Dike S."/>
            <person name="Dedhia N."/>
            <person name="Preston R."/>
            <person name="Balija V."/>
            <person name="McCombie W.R."/>
            <person name="Chow T."/>
            <person name="Chen H."/>
            <person name="Chung M."/>
            <person name="Chen C."/>
            <person name="Shaw J."/>
            <person name="Wu H."/>
            <person name="Hsiao K."/>
            <person name="Chao Y."/>
            <person name="Chu M."/>
            <person name="Cheng C."/>
            <person name="Hour A."/>
            <person name="Lee P."/>
            <person name="Lin S."/>
            <person name="Lin Y."/>
            <person name="Liou J."/>
            <person name="Liu S."/>
            <person name="Hsing Y."/>
            <person name="Raghuvanshi S."/>
            <person name="Mohanty A."/>
            <person name="Bharti A.K."/>
            <person name="Gaur A."/>
            <person name="Gupta V."/>
            <person name="Kumar D."/>
            <person name="Ravi V."/>
            <person name="Vij S."/>
            <person name="Kapur A."/>
            <person name="Khurana P."/>
            <person name="Khurana P."/>
            <person name="Khurana J.P."/>
            <person name="Tyagi A.K."/>
            <person name="Gaikwad K."/>
            <person name="Singh A."/>
            <person name="Dalal V."/>
            <person name="Srivastava S."/>
            <person name="Dixit A."/>
            <person name="Pal A.K."/>
            <person name="Ghazi I.A."/>
            <person name="Yadav M."/>
            <person name="Pandit A."/>
            <person name="Bhargava A."/>
            <person name="Sureshbabu K."/>
            <person name="Batra K."/>
            <person name="Sharma T.R."/>
            <person name="Mohapatra T."/>
            <person name="Singh N.K."/>
            <person name="Messing J."/>
            <person name="Nelson A.B."/>
            <person name="Fuks G."/>
            <person name="Kavchok S."/>
            <person name="Keizer G."/>
            <person name="Linton E."/>
            <person name="Llaca V."/>
            <person name="Song R."/>
            <person name="Tanyolac B."/>
            <person name="Young S."/>
            <person name="Ho-Il K."/>
            <person name="Hahn J.H."/>
            <person name="Sangsakoo G."/>
            <person name="Vanavichit A."/>
            <person name="de Mattos Luiz.A.T."/>
            <person name="Zimmer P.D."/>
            <person name="Malone G."/>
            <person name="Dellagostin O."/>
            <person name="de Oliveira A.C."/>
            <person name="Bevan M."/>
            <person name="Bancroft I."/>
            <person name="Minx P."/>
            <person name="Cordum H."/>
            <person name="Wilson R."/>
            <person name="Cheng Z."/>
            <person name="Jin W."/>
            <person name="Jiang J."/>
            <person name="Leong S.A."/>
            <person name="Iwama H."/>
            <person name="Gojobori T."/>
            <person name="Itoh T."/>
            <person name="Niimura Y."/>
            <person name="Fujii Y."/>
            <person name="Habara T."/>
            <person name="Sakai H."/>
            <person name="Sato Y."/>
            <person name="Wilson G."/>
            <person name="Kumar K."/>
            <person name="McCouch S."/>
            <person name="Juretic N."/>
            <person name="Hoen D."/>
            <person name="Wright S."/>
            <person name="Bruskiewich R."/>
            <person name="Bureau T."/>
            <person name="Miyao A."/>
            <person name="Hirochika H."/>
            <person name="Nishikawa T."/>
            <person name="Kadowaki K."/>
            <person name="Sugiura M."/>
            <person name="Burr B."/>
            <person name="Sasaki T."/>
        </authorList>
    </citation>
    <scope>NUCLEOTIDE SEQUENCE [LARGE SCALE GENOMIC DNA]</scope>
    <source>
        <strain evidence="4">cv. Nipponbare</strain>
    </source>
</reference>
<feature type="chain" id="PRO_5002978858" evidence="2">
    <location>
        <begin position="22"/>
        <end position="172"/>
    </location>
</feature>
<evidence type="ECO:0000313" key="3">
    <source>
        <dbReference type="EMBL" id="BAH91854.1"/>
    </source>
</evidence>
<evidence type="ECO:0000256" key="2">
    <source>
        <dbReference type="SAM" id="SignalP"/>
    </source>
</evidence>
<feature type="region of interest" description="Disordered" evidence="1">
    <location>
        <begin position="60"/>
        <end position="88"/>
    </location>
</feature>
<accession>C7IY72</accession>
<name>C7IY72_ORYSJ</name>
<feature type="signal peptide" evidence="2">
    <location>
        <begin position="1"/>
        <end position="21"/>
    </location>
</feature>
<evidence type="ECO:0000313" key="4">
    <source>
        <dbReference type="Proteomes" id="UP000000763"/>
    </source>
</evidence>
<feature type="non-terminal residue" evidence="3">
    <location>
        <position position="1"/>
    </location>
</feature>
<dbReference type="KEGG" id="dosa:Os02g0697800"/>
<keyword evidence="2" id="KW-0732">Signal</keyword>
<dbReference type="Proteomes" id="UP000000763">
    <property type="component" value="Chromosome 2"/>
</dbReference>
<dbReference type="EMBL" id="AP008208">
    <property type="protein sequence ID" value="BAH91854.1"/>
    <property type="molecule type" value="Genomic_DNA"/>
</dbReference>
<proteinExistence type="predicted"/>